<comment type="caution">
    <text evidence="3">The sequence shown here is derived from an EMBL/GenBank/DDBJ whole genome shotgun (WGS) entry which is preliminary data.</text>
</comment>
<name>U7VB70_9FUSO</name>
<gene>
    <name evidence="3" type="ORF">HMPREF0202_01134</name>
</gene>
<feature type="compositionally biased region" description="Polar residues" evidence="1">
    <location>
        <begin position="32"/>
        <end position="54"/>
    </location>
</feature>
<reference evidence="3 4" key="1">
    <citation type="submission" date="2013-08" db="EMBL/GenBank/DDBJ databases">
        <authorList>
            <person name="Weinstock G."/>
            <person name="Sodergren E."/>
            <person name="Wylie T."/>
            <person name="Fulton L."/>
            <person name="Fulton R."/>
            <person name="Fronick C."/>
            <person name="O'Laughlin M."/>
            <person name="Godfrey J."/>
            <person name="Miner T."/>
            <person name="Herter B."/>
            <person name="Appelbaum E."/>
            <person name="Cordes M."/>
            <person name="Lek S."/>
            <person name="Wollam A."/>
            <person name="Pepin K.H."/>
            <person name="Palsikar V.B."/>
            <person name="Mitreva M."/>
            <person name="Wilson R.K."/>
        </authorList>
    </citation>
    <scope>NUCLEOTIDE SEQUENCE [LARGE SCALE GENOMIC DNA]</scope>
    <source>
        <strain evidence="3 4">ATCC BAA-474</strain>
    </source>
</reference>
<feature type="signal peptide" evidence="2">
    <location>
        <begin position="1"/>
        <end position="18"/>
    </location>
</feature>
<evidence type="ECO:0000256" key="1">
    <source>
        <dbReference type="SAM" id="MobiDB-lite"/>
    </source>
</evidence>
<dbReference type="AlphaFoldDB" id="U7VB70"/>
<feature type="compositionally biased region" description="Low complexity" evidence="1">
    <location>
        <begin position="65"/>
        <end position="75"/>
    </location>
</feature>
<dbReference type="EMBL" id="AXZF01000040">
    <property type="protein sequence ID" value="ERT68967.1"/>
    <property type="molecule type" value="Genomic_DNA"/>
</dbReference>
<feature type="region of interest" description="Disordered" evidence="1">
    <location>
        <begin position="20"/>
        <end position="111"/>
    </location>
</feature>
<keyword evidence="4" id="KW-1185">Reference proteome</keyword>
<dbReference type="HOGENOM" id="CLU_2153834_0_0_0"/>
<evidence type="ECO:0000313" key="4">
    <source>
        <dbReference type="Proteomes" id="UP000017081"/>
    </source>
</evidence>
<feature type="compositionally biased region" description="Low complexity" evidence="1">
    <location>
        <begin position="87"/>
        <end position="102"/>
    </location>
</feature>
<keyword evidence="2" id="KW-0732">Signal</keyword>
<evidence type="ECO:0000256" key="2">
    <source>
        <dbReference type="SAM" id="SignalP"/>
    </source>
</evidence>
<dbReference type="RefSeq" id="WP_023050674.1">
    <property type="nucleotide sequence ID" value="NZ_CP173065.2"/>
</dbReference>
<evidence type="ECO:0008006" key="5">
    <source>
        <dbReference type="Google" id="ProtNLM"/>
    </source>
</evidence>
<evidence type="ECO:0000313" key="3">
    <source>
        <dbReference type="EMBL" id="ERT68967.1"/>
    </source>
</evidence>
<dbReference type="Proteomes" id="UP000017081">
    <property type="component" value="Unassembled WGS sequence"/>
</dbReference>
<feature type="chain" id="PRO_5004689195" description="Internalin" evidence="2">
    <location>
        <begin position="19"/>
        <end position="111"/>
    </location>
</feature>
<protein>
    <recommendedName>
        <fullName evidence="5">Internalin</fullName>
    </recommendedName>
</protein>
<proteinExistence type="predicted"/>
<dbReference type="STRING" id="1319815.HMPREF0202_01134"/>
<sequence length="111" mass="11656">MKKLLAMLALSLAMVACGEKQDTTPNDPNPPVQTTDLAQPAQTTDSQAADNANQPVEAIEETVVEEVTPATPAEIKAAEEAAGKNPVQAVEETVEEQVQTVTPDSNTKTAQ</sequence>
<dbReference type="PROSITE" id="PS51257">
    <property type="entry name" value="PROKAR_LIPOPROTEIN"/>
    <property type="match status" value="1"/>
</dbReference>
<accession>U7VB70</accession>
<organism evidence="3 4">
    <name type="scientific">Cetobacterium somerae ATCC BAA-474</name>
    <dbReference type="NCBI Taxonomy" id="1319815"/>
    <lineage>
        <taxon>Bacteria</taxon>
        <taxon>Fusobacteriati</taxon>
        <taxon>Fusobacteriota</taxon>
        <taxon>Fusobacteriia</taxon>
        <taxon>Fusobacteriales</taxon>
        <taxon>Fusobacteriaceae</taxon>
        <taxon>Cetobacterium</taxon>
    </lineage>
</organism>